<evidence type="ECO:0000259" key="11">
    <source>
        <dbReference type="PROSITE" id="PS50022"/>
    </source>
</evidence>
<evidence type="ECO:0000256" key="3">
    <source>
        <dbReference type="ARBA" id="ARBA00022729"/>
    </source>
</evidence>
<evidence type="ECO:0000256" key="1">
    <source>
        <dbReference type="ARBA" id="ARBA00004479"/>
    </source>
</evidence>
<comment type="subcellular location">
    <subcellularLocation>
        <location evidence="1">Membrane</location>
        <topology evidence="1">Single-pass type I membrane protein</topology>
    </subcellularLocation>
</comment>
<keyword evidence="5" id="KW-0378">Hydrolase</keyword>
<dbReference type="CDD" id="cd00057">
    <property type="entry name" value="FA58C"/>
    <property type="match status" value="1"/>
</dbReference>
<dbReference type="InterPro" id="IPR029021">
    <property type="entry name" value="Prot-tyrosine_phosphatase-like"/>
</dbReference>
<dbReference type="Pfam" id="PF00754">
    <property type="entry name" value="F5_F8_type_C"/>
    <property type="match status" value="1"/>
</dbReference>
<keyword evidence="4" id="KW-0677">Repeat</keyword>
<feature type="domain" description="Fibronectin type-III" evidence="13">
    <location>
        <begin position="216"/>
        <end position="312"/>
    </location>
</feature>
<keyword evidence="15" id="KW-1185">Reference proteome</keyword>
<evidence type="ECO:0000313" key="14">
    <source>
        <dbReference type="EMBL" id="PFX14896.1"/>
    </source>
</evidence>
<organism evidence="14 15">
    <name type="scientific">Stylophora pistillata</name>
    <name type="common">Smooth cauliflower coral</name>
    <dbReference type="NCBI Taxonomy" id="50429"/>
    <lineage>
        <taxon>Eukaryota</taxon>
        <taxon>Metazoa</taxon>
        <taxon>Cnidaria</taxon>
        <taxon>Anthozoa</taxon>
        <taxon>Hexacorallia</taxon>
        <taxon>Scleractinia</taxon>
        <taxon>Astrocoeniina</taxon>
        <taxon>Pocilloporidae</taxon>
        <taxon>Stylophora</taxon>
    </lineage>
</organism>
<dbReference type="InterPro" id="IPR057598">
    <property type="entry name" value="Fn3_PTPRU"/>
</dbReference>
<dbReference type="SUPFAM" id="SSF49785">
    <property type="entry name" value="Galactose-binding domain-like"/>
    <property type="match status" value="1"/>
</dbReference>
<dbReference type="PANTHER" id="PTHR46957:SF3">
    <property type="entry name" value="CYTOKINE RECEPTOR"/>
    <property type="match status" value="1"/>
</dbReference>
<dbReference type="GO" id="GO:0004725">
    <property type="term" value="F:protein tyrosine phosphatase activity"/>
    <property type="evidence" value="ECO:0007669"/>
    <property type="project" value="InterPro"/>
</dbReference>
<dbReference type="SUPFAM" id="SSF52799">
    <property type="entry name" value="(Phosphotyrosine protein) phosphatases II"/>
    <property type="match status" value="1"/>
</dbReference>
<evidence type="ECO:0000256" key="2">
    <source>
        <dbReference type="ARBA" id="ARBA00022692"/>
    </source>
</evidence>
<keyword evidence="7 10" id="KW-0472">Membrane</keyword>
<dbReference type="EMBL" id="LSMT01000713">
    <property type="protein sequence ID" value="PFX14896.1"/>
    <property type="molecule type" value="Genomic_DNA"/>
</dbReference>
<protein>
    <submittedName>
        <fullName evidence="14">Tyrosine-protein phosphatase Lar</fullName>
    </submittedName>
</protein>
<dbReference type="Pfam" id="PF00102">
    <property type="entry name" value="Y_phosphatase"/>
    <property type="match status" value="1"/>
</dbReference>
<dbReference type="InterPro" id="IPR013783">
    <property type="entry name" value="Ig-like_fold"/>
</dbReference>
<dbReference type="InterPro" id="IPR000242">
    <property type="entry name" value="PTP_cat"/>
</dbReference>
<sequence>MTLCYVSSWKFPAVLSSLLKVACKQAPGLEERESPLPLSPRLIEWGACSQAILEVCDSPAIGVARDDVIPDSSFSASTHFNEKYLPSFARLNRSKPVDRGWAPKTKKDPADYLQIDLLYDFVICAVATQGVNYVDEWTTKYKINLSMDSSHFYVYKENNALKVFNGNSGRNDIVKHDLRKYALARFIRFMPTEYYGWKALRVEVYGMLLSAGPSQAPGNFTVTVISSSSIRASWTSLPEYARHGDITEYKLFFREQGTVDNSNMEPIAGAATLTKDVINLEKYTKYEFQVLAVNSRGEGPKSSMKVEQTLEDAPSIPSNLSHSEIKPDKPFGPKVKLTWHKPAKENGIIRSYTVFYSHNEDPHRIHTKTLGENMLSYTVDVLGGATYQFHVRAVTIKPGPNATKSVQTNEYEPSVAPKDVFSSTLNQTTFNISWSPLTREESYSKVTSYEIKAFLKSSGDRQKRSPDISKTVDTLRASAILYDIPPCYSVSVRAYTVAGPGPFSQPLPLETLTAWAPNKLGATNAQSTEMTLEWQRPQTATGENWKVEYSGKKSYNNSFLHEGSKDVQGTTKCTLDNLVPGTKYEFQVYGISKCGNKGSPTYLEKETEIGEPLAPVVPSLTIRKVSESQVEVELWPAEQRNGPISAYQVIVLRVVDGVETLPAEYKSQLEDSNKDSLNFYVAADIENIPVYEKSWKFTVGDGNRYGKFINKKLERGDDYIIYQRAITEHEGDVYGEVSEVARISVEAGATGLNAAAVAVPVVFLLLLIPAVVVAVFFYRSILLYFILLLFTYLRLSTLLFLAICRPLATYEVSNGSDAVDTSSSGDEELVYSQPDDGKPKPIPVDEFPKYFRKKSKNGAIVLREEFKDFLGGMQASWNAGRKNRSKNRYGNITTYDHSRVVLDKVEGDPTSDYINASYIP</sequence>
<evidence type="ECO:0000256" key="4">
    <source>
        <dbReference type="ARBA" id="ARBA00022737"/>
    </source>
</evidence>
<dbReference type="Pfam" id="PF00041">
    <property type="entry name" value="fn3"/>
    <property type="match status" value="3"/>
</dbReference>
<dbReference type="SMART" id="SM00060">
    <property type="entry name" value="FN3"/>
    <property type="match status" value="4"/>
</dbReference>
<feature type="domain" description="Fibronectin type-III" evidence="13">
    <location>
        <begin position="316"/>
        <end position="411"/>
    </location>
</feature>
<keyword evidence="5" id="KW-0904">Protein phosphatase</keyword>
<dbReference type="AlphaFoldDB" id="A0A2B4RCL1"/>
<feature type="transmembrane region" description="Helical" evidence="10">
    <location>
        <begin position="782"/>
        <end position="803"/>
    </location>
</feature>
<keyword evidence="2 10" id="KW-0812">Transmembrane</keyword>
<dbReference type="PANTHER" id="PTHR46957">
    <property type="entry name" value="CYTOKINE RECEPTOR"/>
    <property type="match status" value="1"/>
</dbReference>
<dbReference type="PROSITE" id="PS01285">
    <property type="entry name" value="FA58C_1"/>
    <property type="match status" value="1"/>
</dbReference>
<comment type="caution">
    <text evidence="14">The sequence shown here is derived from an EMBL/GenBank/DDBJ whole genome shotgun (WGS) entry which is preliminary data.</text>
</comment>
<dbReference type="Gene3D" id="3.90.190.10">
    <property type="entry name" value="Protein tyrosine phosphatase superfamily"/>
    <property type="match status" value="1"/>
</dbReference>
<dbReference type="PROSITE" id="PS50022">
    <property type="entry name" value="FA58C_3"/>
    <property type="match status" value="1"/>
</dbReference>
<dbReference type="Gene3D" id="2.60.120.260">
    <property type="entry name" value="Galactose-binding domain-like"/>
    <property type="match status" value="1"/>
</dbReference>
<feature type="domain" description="Fibronectin type-III" evidence="13">
    <location>
        <begin position="516"/>
        <end position="612"/>
    </location>
</feature>
<reference evidence="15" key="1">
    <citation type="journal article" date="2017" name="bioRxiv">
        <title>Comparative analysis of the genomes of Stylophora pistillata and Acropora digitifera provides evidence for extensive differences between species of corals.</title>
        <authorList>
            <person name="Voolstra C.R."/>
            <person name="Li Y."/>
            <person name="Liew Y.J."/>
            <person name="Baumgarten S."/>
            <person name="Zoccola D."/>
            <person name="Flot J.-F."/>
            <person name="Tambutte S."/>
            <person name="Allemand D."/>
            <person name="Aranda M."/>
        </authorList>
    </citation>
    <scope>NUCLEOTIDE SEQUENCE [LARGE SCALE GENOMIC DNA]</scope>
</reference>
<name>A0A2B4RCL1_STYPI</name>
<evidence type="ECO:0000256" key="10">
    <source>
        <dbReference type="SAM" id="Phobius"/>
    </source>
</evidence>
<feature type="transmembrane region" description="Helical" evidence="10">
    <location>
        <begin position="754"/>
        <end position="777"/>
    </location>
</feature>
<evidence type="ECO:0000259" key="13">
    <source>
        <dbReference type="PROSITE" id="PS50853"/>
    </source>
</evidence>
<dbReference type="InterPro" id="IPR000421">
    <property type="entry name" value="FA58C"/>
</dbReference>
<dbReference type="InterPro" id="IPR003961">
    <property type="entry name" value="FN3_dom"/>
</dbReference>
<dbReference type="FunFam" id="2.60.40.10:FF:000028">
    <property type="entry name" value="Neuronal cell adhesion molecule"/>
    <property type="match status" value="1"/>
</dbReference>
<dbReference type="OrthoDB" id="5984600at2759"/>
<evidence type="ECO:0000313" key="15">
    <source>
        <dbReference type="Proteomes" id="UP000225706"/>
    </source>
</evidence>
<feature type="compositionally biased region" description="Polar residues" evidence="9">
    <location>
        <begin position="814"/>
        <end position="824"/>
    </location>
</feature>
<dbReference type="GO" id="GO:0016020">
    <property type="term" value="C:membrane"/>
    <property type="evidence" value="ECO:0007669"/>
    <property type="project" value="UniProtKB-SubCell"/>
</dbReference>
<dbReference type="Pfam" id="PF23144">
    <property type="entry name" value="Fn3_PTPRU"/>
    <property type="match status" value="1"/>
</dbReference>
<dbReference type="InterPro" id="IPR036116">
    <property type="entry name" value="FN3_sf"/>
</dbReference>
<dbReference type="PROSITE" id="PS50055">
    <property type="entry name" value="TYR_PHOSPHATASE_PTP"/>
    <property type="match status" value="1"/>
</dbReference>
<accession>A0A2B4RCL1</accession>
<keyword evidence="6 10" id="KW-1133">Transmembrane helix</keyword>
<evidence type="ECO:0000256" key="8">
    <source>
        <dbReference type="ARBA" id="ARBA00023180"/>
    </source>
</evidence>
<evidence type="ECO:0000256" key="5">
    <source>
        <dbReference type="ARBA" id="ARBA00022912"/>
    </source>
</evidence>
<keyword evidence="3" id="KW-0732">Signal</keyword>
<feature type="region of interest" description="Disordered" evidence="9">
    <location>
        <begin position="814"/>
        <end position="836"/>
    </location>
</feature>
<evidence type="ECO:0000256" key="9">
    <source>
        <dbReference type="SAM" id="MobiDB-lite"/>
    </source>
</evidence>
<proteinExistence type="predicted"/>
<gene>
    <name evidence="14" type="primary">Lar</name>
    <name evidence="14" type="ORF">AWC38_SpisGene20906</name>
</gene>
<dbReference type="InterPro" id="IPR008979">
    <property type="entry name" value="Galactose-bd-like_sf"/>
</dbReference>
<feature type="non-terminal residue" evidence="14">
    <location>
        <position position="920"/>
    </location>
</feature>
<feature type="domain" description="F5/8 type C" evidence="11">
    <location>
        <begin position="56"/>
        <end position="207"/>
    </location>
</feature>
<dbReference type="Gene3D" id="2.60.40.10">
    <property type="entry name" value="Immunoglobulins"/>
    <property type="match status" value="4"/>
</dbReference>
<evidence type="ECO:0000259" key="12">
    <source>
        <dbReference type="PROSITE" id="PS50055"/>
    </source>
</evidence>
<dbReference type="SMART" id="SM00231">
    <property type="entry name" value="FA58C"/>
    <property type="match status" value="1"/>
</dbReference>
<dbReference type="SUPFAM" id="SSF49265">
    <property type="entry name" value="Fibronectin type III"/>
    <property type="match status" value="3"/>
</dbReference>
<dbReference type="InterPro" id="IPR050713">
    <property type="entry name" value="RTP_Phos/Ushers"/>
</dbReference>
<feature type="domain" description="Fibronectin type-III" evidence="13">
    <location>
        <begin position="416"/>
        <end position="514"/>
    </location>
</feature>
<evidence type="ECO:0000256" key="6">
    <source>
        <dbReference type="ARBA" id="ARBA00022989"/>
    </source>
</evidence>
<dbReference type="CDD" id="cd00063">
    <property type="entry name" value="FN3"/>
    <property type="match status" value="4"/>
</dbReference>
<dbReference type="PROSITE" id="PS50853">
    <property type="entry name" value="FN3"/>
    <property type="match status" value="4"/>
</dbReference>
<feature type="domain" description="Tyrosine-protein phosphatase" evidence="12">
    <location>
        <begin position="883"/>
        <end position="920"/>
    </location>
</feature>
<keyword evidence="8" id="KW-0325">Glycoprotein</keyword>
<dbReference type="Proteomes" id="UP000225706">
    <property type="component" value="Unassembled WGS sequence"/>
</dbReference>
<evidence type="ECO:0000256" key="7">
    <source>
        <dbReference type="ARBA" id="ARBA00023136"/>
    </source>
</evidence>